<gene>
    <name evidence="2" type="ORF">BDU57DRAFT_518422</name>
</gene>
<dbReference type="Proteomes" id="UP000800096">
    <property type="component" value="Unassembled WGS sequence"/>
</dbReference>
<evidence type="ECO:0000313" key="3">
    <source>
        <dbReference type="Proteomes" id="UP000800096"/>
    </source>
</evidence>
<name>A0A6A5QJA7_AMPQU</name>
<feature type="region of interest" description="Disordered" evidence="1">
    <location>
        <begin position="24"/>
        <end position="57"/>
    </location>
</feature>
<organism evidence="2 3">
    <name type="scientific">Ampelomyces quisqualis</name>
    <name type="common">Powdery mildew agent</name>
    <dbReference type="NCBI Taxonomy" id="50730"/>
    <lineage>
        <taxon>Eukaryota</taxon>
        <taxon>Fungi</taxon>
        <taxon>Dikarya</taxon>
        <taxon>Ascomycota</taxon>
        <taxon>Pezizomycotina</taxon>
        <taxon>Dothideomycetes</taxon>
        <taxon>Pleosporomycetidae</taxon>
        <taxon>Pleosporales</taxon>
        <taxon>Pleosporineae</taxon>
        <taxon>Phaeosphaeriaceae</taxon>
        <taxon>Ampelomyces</taxon>
    </lineage>
</organism>
<keyword evidence="3" id="KW-1185">Reference proteome</keyword>
<evidence type="ECO:0000313" key="2">
    <source>
        <dbReference type="EMBL" id="KAF1915452.1"/>
    </source>
</evidence>
<dbReference type="AlphaFoldDB" id="A0A6A5QJA7"/>
<reference evidence="2" key="1">
    <citation type="journal article" date="2020" name="Stud. Mycol.">
        <title>101 Dothideomycetes genomes: a test case for predicting lifestyles and emergence of pathogens.</title>
        <authorList>
            <person name="Haridas S."/>
            <person name="Albert R."/>
            <person name="Binder M."/>
            <person name="Bloem J."/>
            <person name="Labutti K."/>
            <person name="Salamov A."/>
            <person name="Andreopoulos B."/>
            <person name="Baker S."/>
            <person name="Barry K."/>
            <person name="Bills G."/>
            <person name="Bluhm B."/>
            <person name="Cannon C."/>
            <person name="Castanera R."/>
            <person name="Culley D."/>
            <person name="Daum C."/>
            <person name="Ezra D."/>
            <person name="Gonzalez J."/>
            <person name="Henrissat B."/>
            <person name="Kuo A."/>
            <person name="Liang C."/>
            <person name="Lipzen A."/>
            <person name="Lutzoni F."/>
            <person name="Magnuson J."/>
            <person name="Mondo S."/>
            <person name="Nolan M."/>
            <person name="Ohm R."/>
            <person name="Pangilinan J."/>
            <person name="Park H.-J."/>
            <person name="Ramirez L."/>
            <person name="Alfaro M."/>
            <person name="Sun H."/>
            <person name="Tritt A."/>
            <person name="Yoshinaga Y."/>
            <person name="Zwiers L.-H."/>
            <person name="Turgeon B."/>
            <person name="Goodwin S."/>
            <person name="Spatafora J."/>
            <person name="Crous P."/>
            <person name="Grigoriev I."/>
        </authorList>
    </citation>
    <scope>NUCLEOTIDE SEQUENCE</scope>
    <source>
        <strain evidence="2">HMLAC05119</strain>
    </source>
</reference>
<protein>
    <submittedName>
        <fullName evidence="2">Uncharacterized protein</fullName>
    </submittedName>
</protein>
<dbReference type="EMBL" id="ML979136">
    <property type="protein sequence ID" value="KAF1915452.1"/>
    <property type="molecule type" value="Genomic_DNA"/>
</dbReference>
<accession>A0A6A5QJA7</accession>
<sequence>MRACVPACLRACVRTLQVLGPTLAPLPPDHISSSRASPGLTPVPYPGRASGQVTGKV</sequence>
<proteinExistence type="predicted"/>
<evidence type="ECO:0000256" key="1">
    <source>
        <dbReference type="SAM" id="MobiDB-lite"/>
    </source>
</evidence>